<feature type="binding site" evidence="6">
    <location>
        <position position="138"/>
    </location>
    <ligand>
        <name>Fe cation</name>
        <dbReference type="ChEBI" id="CHEBI:24875"/>
        <note>catalytic</note>
    </ligand>
</feature>
<evidence type="ECO:0000256" key="6">
    <source>
        <dbReference type="PIRSR" id="PIRSR604574-2"/>
    </source>
</evidence>
<dbReference type="InterPro" id="IPR005123">
    <property type="entry name" value="Oxoglu/Fe-dep_dioxygenase_dom"/>
</dbReference>
<dbReference type="GO" id="GO:0008168">
    <property type="term" value="F:methyltransferase activity"/>
    <property type="evidence" value="ECO:0007669"/>
    <property type="project" value="UniProtKB-KW"/>
</dbReference>
<feature type="binding site" evidence="6">
    <location>
        <position position="140"/>
    </location>
    <ligand>
        <name>Fe cation</name>
        <dbReference type="ChEBI" id="CHEBI:24875"/>
        <note>catalytic</note>
    </ligand>
</feature>
<dbReference type="GO" id="GO:0032259">
    <property type="term" value="P:methylation"/>
    <property type="evidence" value="ECO:0007669"/>
    <property type="project" value="UniProtKB-KW"/>
</dbReference>
<evidence type="ECO:0000256" key="4">
    <source>
        <dbReference type="ARBA" id="ARBA00023004"/>
    </source>
</evidence>
<feature type="binding site" evidence="5">
    <location>
        <begin position="83"/>
        <end position="85"/>
    </location>
    <ligand>
        <name>substrate</name>
    </ligand>
</feature>
<dbReference type="PROSITE" id="PS51471">
    <property type="entry name" value="FE2OG_OXY"/>
    <property type="match status" value="1"/>
</dbReference>
<dbReference type="KEGG" id="ntg:NSCAC_0686"/>
<evidence type="ECO:0000256" key="3">
    <source>
        <dbReference type="ARBA" id="ARBA00023002"/>
    </source>
</evidence>
<evidence type="ECO:0000259" key="7">
    <source>
        <dbReference type="PROSITE" id="PS51471"/>
    </source>
</evidence>
<evidence type="ECO:0000256" key="5">
    <source>
        <dbReference type="PIRSR" id="PIRSR604574-1"/>
    </source>
</evidence>
<accession>A0A7G1Q8X8</accession>
<dbReference type="EMBL" id="LR778175">
    <property type="protein sequence ID" value="CAB1275479.1"/>
    <property type="molecule type" value="Genomic_DNA"/>
</dbReference>
<feature type="binding site" evidence="5">
    <location>
        <position position="76"/>
    </location>
    <ligand>
        <name>substrate</name>
    </ligand>
</feature>
<keyword evidence="8" id="KW-0808">Transferase</keyword>
<dbReference type="Pfam" id="PF13532">
    <property type="entry name" value="2OG-FeII_Oxy_2"/>
    <property type="match status" value="1"/>
</dbReference>
<dbReference type="GO" id="GO:0035513">
    <property type="term" value="P:oxidative RNA demethylation"/>
    <property type="evidence" value="ECO:0007669"/>
    <property type="project" value="TreeGrafter"/>
</dbReference>
<dbReference type="Gene3D" id="2.60.120.590">
    <property type="entry name" value="Alpha-ketoglutarate-dependent dioxygenase AlkB-like"/>
    <property type="match status" value="1"/>
</dbReference>
<organism evidence="8 9">
    <name type="scientific">Candidatus Nitrosacidococcus tergens</name>
    <dbReference type="NCBI Taxonomy" id="553981"/>
    <lineage>
        <taxon>Bacteria</taxon>
        <taxon>Pseudomonadati</taxon>
        <taxon>Pseudomonadota</taxon>
        <taxon>Gammaproteobacteria</taxon>
        <taxon>Chromatiales</taxon>
        <taxon>Chromatiaceae</taxon>
        <taxon>Candidatus Nitrosacidococcus</taxon>
    </lineage>
</organism>
<dbReference type="NCBIfam" id="NF011930">
    <property type="entry name" value="PRK15401.1"/>
    <property type="match status" value="1"/>
</dbReference>
<feature type="binding site" evidence="5">
    <location>
        <position position="142"/>
    </location>
    <ligand>
        <name>substrate</name>
    </ligand>
</feature>
<dbReference type="Proteomes" id="UP000516072">
    <property type="component" value="Chromosome"/>
</dbReference>
<feature type="binding site" evidence="5">
    <location>
        <begin position="127"/>
        <end position="129"/>
    </location>
    <ligand>
        <name>2-oxoglutarate</name>
        <dbReference type="ChEBI" id="CHEBI:16810"/>
    </ligand>
</feature>
<name>A0A7G1Q8X8_9GAMM</name>
<evidence type="ECO:0000256" key="1">
    <source>
        <dbReference type="ARBA" id="ARBA00022723"/>
    </source>
</evidence>
<feature type="domain" description="Fe2OG dioxygenase" evidence="7">
    <location>
        <begin position="120"/>
        <end position="220"/>
    </location>
</feature>
<dbReference type="GO" id="GO:0035515">
    <property type="term" value="F:oxidative RNA demethylase activity"/>
    <property type="evidence" value="ECO:0007669"/>
    <property type="project" value="TreeGrafter"/>
</dbReference>
<feature type="binding site" evidence="5">
    <location>
        <position position="168"/>
    </location>
    <ligand>
        <name>substrate</name>
    </ligand>
</feature>
<dbReference type="SUPFAM" id="SSF51197">
    <property type="entry name" value="Clavaminate synthase-like"/>
    <property type="match status" value="1"/>
</dbReference>
<gene>
    <name evidence="8" type="primary">alkB</name>
    <name evidence="8" type="ORF">NSCAC_0686</name>
</gene>
<keyword evidence="8" id="KW-0489">Methyltransferase</keyword>
<dbReference type="AlphaFoldDB" id="A0A7G1Q8X8"/>
<comment type="cofactor">
    <cofactor evidence="6">
        <name>Fe(2+)</name>
        <dbReference type="ChEBI" id="CHEBI:29033"/>
    </cofactor>
    <text evidence="6">Binds 1 Fe(2+) ion per subunit.</text>
</comment>
<keyword evidence="9" id="KW-1185">Reference proteome</keyword>
<feature type="binding site" evidence="6">
    <location>
        <position position="194"/>
    </location>
    <ligand>
        <name>Fe cation</name>
        <dbReference type="ChEBI" id="CHEBI:24875"/>
        <note>catalytic</note>
    </ligand>
</feature>
<evidence type="ECO:0000256" key="2">
    <source>
        <dbReference type="ARBA" id="ARBA00022964"/>
    </source>
</evidence>
<dbReference type="InterPro" id="IPR004574">
    <property type="entry name" value="Alkb"/>
</dbReference>
<feature type="binding site" evidence="5">
    <location>
        <begin position="211"/>
        <end position="217"/>
    </location>
    <ligand>
        <name>2-oxoglutarate</name>
        <dbReference type="ChEBI" id="CHEBI:16810"/>
    </ligand>
</feature>
<keyword evidence="1 6" id="KW-0479">Metal-binding</keyword>
<dbReference type="InterPro" id="IPR037151">
    <property type="entry name" value="AlkB-like_sf"/>
</dbReference>
<evidence type="ECO:0000313" key="8">
    <source>
        <dbReference type="EMBL" id="CAB1275479.1"/>
    </source>
</evidence>
<dbReference type="PANTHER" id="PTHR16557">
    <property type="entry name" value="ALKYLATED DNA REPAIR PROTEIN ALKB-RELATED"/>
    <property type="match status" value="1"/>
</dbReference>
<keyword evidence="4 6" id="KW-0408">Iron</keyword>
<dbReference type="GO" id="GO:0035516">
    <property type="term" value="F:broad specificity oxidative DNA demethylase activity"/>
    <property type="evidence" value="ECO:0007669"/>
    <property type="project" value="TreeGrafter"/>
</dbReference>
<dbReference type="GO" id="GO:0008198">
    <property type="term" value="F:ferrous iron binding"/>
    <property type="evidence" value="ECO:0007669"/>
    <property type="project" value="TreeGrafter"/>
</dbReference>
<reference evidence="8 9" key="1">
    <citation type="submission" date="2020-03" db="EMBL/GenBank/DDBJ databases">
        <authorList>
            <person name="Picone N."/>
        </authorList>
    </citation>
    <scope>NUCLEOTIDE SEQUENCE [LARGE SCALE GENOMIC DNA]</scope>
    <source>
        <strain evidence="8">NSCAC1</strain>
    </source>
</reference>
<dbReference type="GO" id="GO:0005737">
    <property type="term" value="C:cytoplasm"/>
    <property type="evidence" value="ECO:0007669"/>
    <property type="project" value="TreeGrafter"/>
</dbReference>
<sequence>MMPDNFSDDLFSKVNGDVRQSIGAQAYILRGYALPYVNSILTVLSTILIQAPLRHMMTPNGQKMSVAMSNCGSLGWTSSKKGYCYTQQDPETGQDWPLLPKVFLKLAYNAAKSVGFSKFIPDACLINSYSPSTRLSLHQDRDEQDLSAPIVSVSLGIRAVFLFGGLKRKDSLQKFPIYHGDIVVWGGVDRLRYHGVLSIAESDHPLLGKQRINLTFRKAG</sequence>
<dbReference type="InterPro" id="IPR027450">
    <property type="entry name" value="AlkB-like"/>
</dbReference>
<dbReference type="RefSeq" id="WP_197745014.1">
    <property type="nucleotide sequence ID" value="NZ_LR778175.1"/>
</dbReference>
<keyword evidence="2" id="KW-0223">Dioxygenase</keyword>
<protein>
    <submittedName>
        <fullName evidence="8">Oxidative demethylase of N1-methyladenine or N3-methylcytosine DNA lesions</fullName>
    </submittedName>
</protein>
<dbReference type="PANTHER" id="PTHR16557:SF2">
    <property type="entry name" value="NUCLEIC ACID DIOXYGENASE ALKBH1"/>
    <property type="match status" value="1"/>
</dbReference>
<keyword evidence="3" id="KW-0560">Oxidoreductase</keyword>
<proteinExistence type="predicted"/>
<evidence type="ECO:0000313" key="9">
    <source>
        <dbReference type="Proteomes" id="UP000516072"/>
    </source>
</evidence>